<accession>A0A450YDQ5</accession>
<reference evidence="2" key="1">
    <citation type="submission" date="2019-02" db="EMBL/GenBank/DDBJ databases">
        <authorList>
            <person name="Gruber-Vodicka R. H."/>
            <person name="Seah K. B. B."/>
        </authorList>
    </citation>
    <scope>NUCLEOTIDE SEQUENCE</scope>
    <source>
        <strain evidence="3">BECK_S1320</strain>
        <strain evidence="2">BECK_S1321</strain>
    </source>
</reference>
<dbReference type="Gene3D" id="1.20.1280.50">
    <property type="match status" value="1"/>
</dbReference>
<sequence>MENIWKNQNLSLEVLKFLQPEELARFSSVSKRFQDLTGKNLLWDVFIGHVYLPTYHHQTEQFHREHVGTIDLSLTVIDFGFLSIKRAGKEDWEGVSKRIYRFIFVDAKAERLKDIEWAGKNIQAIREQKNLQNMSQLPSQHIETPQQNMQAPNKAREKDQWCKVVKEQENDKLRSNIEKMTVISLLALTFFAVKKWRYRKQPVKLDNLKRATKATQPIKPFAV</sequence>
<dbReference type="Pfam" id="PF12937">
    <property type="entry name" value="F-box-like"/>
    <property type="match status" value="1"/>
</dbReference>
<protein>
    <recommendedName>
        <fullName evidence="1">F-box domain-containing protein</fullName>
    </recommendedName>
</protein>
<dbReference type="EMBL" id="CAADFU010000088">
    <property type="protein sequence ID" value="VFK47150.1"/>
    <property type="molecule type" value="Genomic_DNA"/>
</dbReference>
<name>A0A450YDQ5_9GAMM</name>
<gene>
    <name evidence="3" type="ORF">BECKSD772E_GA0070983_108816</name>
    <name evidence="2" type="ORF">BECKSD772F_GA0070984_104622</name>
</gene>
<dbReference type="SUPFAM" id="SSF81383">
    <property type="entry name" value="F-box domain"/>
    <property type="match status" value="1"/>
</dbReference>
<evidence type="ECO:0000313" key="2">
    <source>
        <dbReference type="EMBL" id="VFK39690.1"/>
    </source>
</evidence>
<feature type="domain" description="F-box" evidence="1">
    <location>
        <begin position="10"/>
        <end position="43"/>
    </location>
</feature>
<dbReference type="AlphaFoldDB" id="A0A450YDQ5"/>
<dbReference type="EMBL" id="CAADFR010000046">
    <property type="protein sequence ID" value="VFK39690.1"/>
    <property type="molecule type" value="Genomic_DNA"/>
</dbReference>
<dbReference type="InterPro" id="IPR001810">
    <property type="entry name" value="F-box_dom"/>
</dbReference>
<evidence type="ECO:0000313" key="3">
    <source>
        <dbReference type="EMBL" id="VFK47150.1"/>
    </source>
</evidence>
<evidence type="ECO:0000259" key="1">
    <source>
        <dbReference type="Pfam" id="PF12937"/>
    </source>
</evidence>
<dbReference type="InterPro" id="IPR036047">
    <property type="entry name" value="F-box-like_dom_sf"/>
</dbReference>
<proteinExistence type="predicted"/>
<organism evidence="2">
    <name type="scientific">Candidatus Kentrum sp. SD</name>
    <dbReference type="NCBI Taxonomy" id="2126332"/>
    <lineage>
        <taxon>Bacteria</taxon>
        <taxon>Pseudomonadati</taxon>
        <taxon>Pseudomonadota</taxon>
        <taxon>Gammaproteobacteria</taxon>
        <taxon>Candidatus Kentrum</taxon>
    </lineage>
</organism>